<evidence type="ECO:0000313" key="1">
    <source>
        <dbReference type="EMBL" id="JAH70291.1"/>
    </source>
</evidence>
<organism evidence="1">
    <name type="scientific">Anguilla anguilla</name>
    <name type="common">European freshwater eel</name>
    <name type="synonym">Muraena anguilla</name>
    <dbReference type="NCBI Taxonomy" id="7936"/>
    <lineage>
        <taxon>Eukaryota</taxon>
        <taxon>Metazoa</taxon>
        <taxon>Chordata</taxon>
        <taxon>Craniata</taxon>
        <taxon>Vertebrata</taxon>
        <taxon>Euteleostomi</taxon>
        <taxon>Actinopterygii</taxon>
        <taxon>Neopterygii</taxon>
        <taxon>Teleostei</taxon>
        <taxon>Anguilliformes</taxon>
        <taxon>Anguillidae</taxon>
        <taxon>Anguilla</taxon>
    </lineage>
</organism>
<dbReference type="EMBL" id="GBXM01040463">
    <property type="protein sequence ID" value="JAH68114.1"/>
    <property type="molecule type" value="Transcribed_RNA"/>
</dbReference>
<accession>A0A0E9UX24</accession>
<proteinExistence type="predicted"/>
<name>A0A0E9UX24_ANGAN</name>
<reference evidence="1" key="2">
    <citation type="journal article" date="2015" name="Fish Shellfish Immunol.">
        <title>Early steps in the European eel (Anguilla anguilla)-Vibrio vulnificus interaction in the gills: Role of the RtxA13 toxin.</title>
        <authorList>
            <person name="Callol A."/>
            <person name="Pajuelo D."/>
            <person name="Ebbesson L."/>
            <person name="Teles M."/>
            <person name="MacKenzie S."/>
            <person name="Amaro C."/>
        </authorList>
    </citation>
    <scope>NUCLEOTIDE SEQUENCE</scope>
</reference>
<reference evidence="1" key="1">
    <citation type="submission" date="2014-11" db="EMBL/GenBank/DDBJ databases">
        <authorList>
            <person name="Amaro Gonzalez C."/>
        </authorList>
    </citation>
    <scope>NUCLEOTIDE SEQUENCE</scope>
</reference>
<protein>
    <submittedName>
        <fullName evidence="1">Uncharacterized protein</fullName>
    </submittedName>
</protein>
<sequence>MRVLGLGGSFFSIAADWLALTAGRL</sequence>
<dbReference type="AlphaFoldDB" id="A0A0E9UX24"/>
<dbReference type="EMBL" id="GBXM01038286">
    <property type="protein sequence ID" value="JAH70291.1"/>
    <property type="molecule type" value="Transcribed_RNA"/>
</dbReference>